<reference evidence="1 2" key="1">
    <citation type="submission" date="2016-04" db="EMBL/GenBank/DDBJ databases">
        <title>Acidithiobacillus ferrooxidans genome sequencing and assembly.</title>
        <authorList>
            <person name="Zhou Z."/>
        </authorList>
    </citation>
    <scope>NUCLEOTIDE SEQUENCE [LARGE SCALE GENOMIC DNA]</scope>
    <source>
        <strain evidence="1 2">BY0502</strain>
    </source>
</reference>
<protein>
    <submittedName>
        <fullName evidence="1">Uncharacterized protein</fullName>
    </submittedName>
</protein>
<dbReference type="Proteomes" id="UP000078302">
    <property type="component" value="Unassembled WGS sequence"/>
</dbReference>
<name>A0A179B901_ACIFR</name>
<evidence type="ECO:0000313" key="2">
    <source>
        <dbReference type="Proteomes" id="UP000078302"/>
    </source>
</evidence>
<sequence length="96" mass="10789">MSVVIDPGCRKSRRRNTLRLRLSQIRQLSQLIWQDSFDRIGFSPVMEAHPVGDDENRPQKAIPAAVKAMVVDTLGGHATHTSRHYAVMALVPRSWG</sequence>
<accession>A0A179B901</accession>
<evidence type="ECO:0000313" key="1">
    <source>
        <dbReference type="EMBL" id="OAP87753.1"/>
    </source>
</evidence>
<dbReference type="EMBL" id="LVXZ01000185">
    <property type="protein sequence ID" value="OAP87753.1"/>
    <property type="molecule type" value="Genomic_DNA"/>
</dbReference>
<proteinExistence type="predicted"/>
<dbReference type="AlphaFoldDB" id="A0A179B901"/>
<organism evidence="1 2">
    <name type="scientific">Acidithiobacillus ferrooxidans</name>
    <name type="common">Thiobacillus ferrooxidans</name>
    <dbReference type="NCBI Taxonomy" id="920"/>
    <lineage>
        <taxon>Bacteria</taxon>
        <taxon>Pseudomonadati</taxon>
        <taxon>Pseudomonadota</taxon>
        <taxon>Acidithiobacillia</taxon>
        <taxon>Acidithiobacillales</taxon>
        <taxon>Acidithiobacillaceae</taxon>
        <taxon>Acidithiobacillus</taxon>
    </lineage>
</organism>
<gene>
    <name evidence="1" type="ORF">A4H96_12175</name>
</gene>
<keyword evidence="2" id="KW-1185">Reference proteome</keyword>
<comment type="caution">
    <text evidence="1">The sequence shown here is derived from an EMBL/GenBank/DDBJ whole genome shotgun (WGS) entry which is preliminary data.</text>
</comment>